<name>A0AAV5DBN0_ELECO</name>
<feature type="region of interest" description="Disordered" evidence="1">
    <location>
        <begin position="1"/>
        <end position="101"/>
    </location>
</feature>
<evidence type="ECO:0000256" key="1">
    <source>
        <dbReference type="SAM" id="MobiDB-lite"/>
    </source>
</evidence>
<dbReference type="Proteomes" id="UP001054889">
    <property type="component" value="Unassembled WGS sequence"/>
</dbReference>
<comment type="caution">
    <text evidence="2">The sequence shown here is derived from an EMBL/GenBank/DDBJ whole genome shotgun (WGS) entry which is preliminary data.</text>
</comment>
<dbReference type="EMBL" id="BQKI01000015">
    <property type="protein sequence ID" value="GJN07805.1"/>
    <property type="molecule type" value="Genomic_DNA"/>
</dbReference>
<evidence type="ECO:0000313" key="2">
    <source>
        <dbReference type="EMBL" id="GJN07805.1"/>
    </source>
</evidence>
<keyword evidence="3" id="KW-1185">Reference proteome</keyword>
<organism evidence="2 3">
    <name type="scientific">Eleusine coracana subsp. coracana</name>
    <dbReference type="NCBI Taxonomy" id="191504"/>
    <lineage>
        <taxon>Eukaryota</taxon>
        <taxon>Viridiplantae</taxon>
        <taxon>Streptophyta</taxon>
        <taxon>Embryophyta</taxon>
        <taxon>Tracheophyta</taxon>
        <taxon>Spermatophyta</taxon>
        <taxon>Magnoliopsida</taxon>
        <taxon>Liliopsida</taxon>
        <taxon>Poales</taxon>
        <taxon>Poaceae</taxon>
        <taxon>PACMAD clade</taxon>
        <taxon>Chloridoideae</taxon>
        <taxon>Cynodonteae</taxon>
        <taxon>Eleusininae</taxon>
        <taxon>Eleusine</taxon>
    </lineage>
</organism>
<reference evidence="2" key="1">
    <citation type="journal article" date="2018" name="DNA Res.">
        <title>Multiple hybrid de novo genome assembly of finger millet, an orphan allotetraploid crop.</title>
        <authorList>
            <person name="Hatakeyama M."/>
            <person name="Aluri S."/>
            <person name="Balachadran M.T."/>
            <person name="Sivarajan S.R."/>
            <person name="Patrignani A."/>
            <person name="Gruter S."/>
            <person name="Poveda L."/>
            <person name="Shimizu-Inatsugi R."/>
            <person name="Baeten J."/>
            <person name="Francoijs K.J."/>
            <person name="Nataraja K.N."/>
            <person name="Reddy Y.A.N."/>
            <person name="Phadnis S."/>
            <person name="Ravikumar R.L."/>
            <person name="Schlapbach R."/>
            <person name="Sreeman S.M."/>
            <person name="Shimizu K.K."/>
        </authorList>
    </citation>
    <scope>NUCLEOTIDE SEQUENCE</scope>
</reference>
<proteinExistence type="predicted"/>
<gene>
    <name evidence="2" type="primary">ga25669</name>
    <name evidence="2" type="ORF">PR202_ga25669</name>
</gene>
<protein>
    <submittedName>
        <fullName evidence="2">Uncharacterized protein</fullName>
    </submittedName>
</protein>
<dbReference type="AlphaFoldDB" id="A0AAV5DBN0"/>
<evidence type="ECO:0000313" key="3">
    <source>
        <dbReference type="Proteomes" id="UP001054889"/>
    </source>
</evidence>
<sequence>MRAEVPPAKRGLVYPMEVFGRPAPLPTDEGQLPPAPPGDGQPPRRRSRSPSPVPHPSDSGDRSTPRGSVDSRLGLQPSKVRHVASSDTGSSREAIMAEDTV</sequence>
<reference evidence="2" key="2">
    <citation type="submission" date="2021-12" db="EMBL/GenBank/DDBJ databases">
        <title>Resequencing data analysis of finger millet.</title>
        <authorList>
            <person name="Hatakeyama M."/>
            <person name="Aluri S."/>
            <person name="Balachadran M.T."/>
            <person name="Sivarajan S.R."/>
            <person name="Poveda L."/>
            <person name="Shimizu-Inatsugi R."/>
            <person name="Schlapbach R."/>
            <person name="Sreeman S.M."/>
            <person name="Shimizu K.K."/>
        </authorList>
    </citation>
    <scope>NUCLEOTIDE SEQUENCE</scope>
</reference>
<accession>A0AAV5DBN0</accession>